<dbReference type="PANTHER" id="PTHR10579">
    <property type="entry name" value="CALCIUM-ACTIVATED CHLORIDE CHANNEL REGULATOR"/>
    <property type="match status" value="1"/>
</dbReference>
<proteinExistence type="predicted"/>
<dbReference type="EMBL" id="JH226135">
    <property type="protein sequence ID" value="EHY59743.1"/>
    <property type="molecule type" value="Genomic_DNA"/>
</dbReference>
<dbReference type="eggNOG" id="ENOG502REND">
    <property type="taxonomic scope" value="Eukaryota"/>
</dbReference>
<gene>
    <name evidence="2" type="ORF">HMPREF1120_07726</name>
</gene>
<dbReference type="Gene3D" id="3.40.50.410">
    <property type="entry name" value="von Willebrand factor, type A domain"/>
    <property type="match status" value="1"/>
</dbReference>
<protein>
    <recommendedName>
        <fullName evidence="1">VWFA domain-containing protein</fullName>
    </recommendedName>
</protein>
<sequence>MRTRSGQYGEQSSSDGFVMVDEMPGLPLQPQFNVGQEKTSIQLHPLDKEDAFIVCVRPPMAPATLERAPCDIVLVIDVSSSMTAAAPLPMVQDIDERESTGLSILDLTKHAAQTVLERLNEKDRLGIVAFSRDAKEIFKVFSF</sequence>
<feature type="domain" description="VWFA" evidence="1">
    <location>
        <begin position="71"/>
        <end position="143"/>
    </location>
</feature>
<organism evidence="2 3">
    <name type="scientific">Exophiala dermatitidis (strain ATCC 34100 / CBS 525.76 / NIH/UT8656)</name>
    <name type="common">Black yeast</name>
    <name type="synonym">Wangiella dermatitidis</name>
    <dbReference type="NCBI Taxonomy" id="858893"/>
    <lineage>
        <taxon>Eukaryota</taxon>
        <taxon>Fungi</taxon>
        <taxon>Dikarya</taxon>
        <taxon>Ascomycota</taxon>
        <taxon>Pezizomycotina</taxon>
        <taxon>Eurotiomycetes</taxon>
        <taxon>Chaetothyriomycetidae</taxon>
        <taxon>Chaetothyriales</taxon>
        <taxon>Herpotrichiellaceae</taxon>
        <taxon>Exophiala</taxon>
    </lineage>
</organism>
<evidence type="ECO:0000259" key="1">
    <source>
        <dbReference type="PROSITE" id="PS50234"/>
    </source>
</evidence>
<reference evidence="2" key="1">
    <citation type="submission" date="2011-07" db="EMBL/GenBank/DDBJ databases">
        <title>The Genome Sequence of Exophiala (Wangiella) dermatitidis NIH/UT8656.</title>
        <authorList>
            <consortium name="The Broad Institute Genome Sequencing Platform"/>
            <person name="Cuomo C."/>
            <person name="Wang Z."/>
            <person name="Hunicke-Smith S."/>
            <person name="Szanislo P.J."/>
            <person name="Earl A."/>
            <person name="Young S.K."/>
            <person name="Zeng Q."/>
            <person name="Gargeya S."/>
            <person name="Fitzgerald M."/>
            <person name="Haas B."/>
            <person name="Abouelleil A."/>
            <person name="Alvarado L."/>
            <person name="Arachchi H.M."/>
            <person name="Berlin A."/>
            <person name="Brown A."/>
            <person name="Chapman S.B."/>
            <person name="Chen Z."/>
            <person name="Dunbar C."/>
            <person name="Freedman E."/>
            <person name="Gearin G."/>
            <person name="Gellesch M."/>
            <person name="Goldberg J."/>
            <person name="Griggs A."/>
            <person name="Gujja S."/>
            <person name="Heiman D."/>
            <person name="Howarth C."/>
            <person name="Larson L."/>
            <person name="Lui A."/>
            <person name="MacDonald P.J.P."/>
            <person name="Montmayeur A."/>
            <person name="Murphy C."/>
            <person name="Neiman D."/>
            <person name="Pearson M."/>
            <person name="Priest M."/>
            <person name="Roberts A."/>
            <person name="Saif S."/>
            <person name="Shea T."/>
            <person name="Shenoy N."/>
            <person name="Sisk P."/>
            <person name="Stolte C."/>
            <person name="Sykes S."/>
            <person name="Wortman J."/>
            <person name="Nusbaum C."/>
            <person name="Birren B."/>
        </authorList>
    </citation>
    <scope>NUCLEOTIDE SEQUENCE</scope>
    <source>
        <strain evidence="2">NIH/UT8656</strain>
    </source>
</reference>
<evidence type="ECO:0000313" key="3">
    <source>
        <dbReference type="Proteomes" id="UP000007304"/>
    </source>
</evidence>
<dbReference type="RefSeq" id="XP_009160204.1">
    <property type="nucleotide sequence ID" value="XM_009161956.1"/>
</dbReference>
<accession>H6C7V1</accession>
<dbReference type="Proteomes" id="UP000007304">
    <property type="component" value="Unassembled WGS sequence"/>
</dbReference>
<dbReference type="SUPFAM" id="SSF53300">
    <property type="entry name" value="vWA-like"/>
    <property type="match status" value="1"/>
</dbReference>
<dbReference type="GeneID" id="20312365"/>
<dbReference type="VEuPathDB" id="FungiDB:HMPREF1120_07726"/>
<name>H6C7V1_EXODN</name>
<dbReference type="AlphaFoldDB" id="H6C7V1"/>
<dbReference type="HOGENOM" id="CLU_1806175_0_0_1"/>
<dbReference type="InterPro" id="IPR051266">
    <property type="entry name" value="CLCR"/>
</dbReference>
<dbReference type="InterPro" id="IPR002035">
    <property type="entry name" value="VWF_A"/>
</dbReference>
<keyword evidence="3" id="KW-1185">Reference proteome</keyword>
<dbReference type="PANTHER" id="PTHR10579:SF156">
    <property type="entry name" value="VWFA DOMAIN-CONTAINING PROTEIN"/>
    <property type="match status" value="1"/>
</dbReference>
<dbReference type="InterPro" id="IPR036465">
    <property type="entry name" value="vWFA_dom_sf"/>
</dbReference>
<dbReference type="Pfam" id="PF13519">
    <property type="entry name" value="VWA_2"/>
    <property type="match status" value="1"/>
</dbReference>
<dbReference type="STRING" id="858893.H6C7V1"/>
<dbReference type="InParanoid" id="H6C7V1"/>
<dbReference type="PROSITE" id="PS50234">
    <property type="entry name" value="VWFA"/>
    <property type="match status" value="1"/>
</dbReference>
<evidence type="ECO:0000313" key="2">
    <source>
        <dbReference type="EMBL" id="EHY59743.1"/>
    </source>
</evidence>